<dbReference type="STRING" id="1617426.TR69_WS6001000708"/>
<evidence type="ECO:0000313" key="4">
    <source>
        <dbReference type="Proteomes" id="UP000070457"/>
    </source>
</evidence>
<name>A0A136LYK8_9BACT</name>
<feature type="chain" id="PRO_5007475284" description="Ig-like domain-containing protein" evidence="1">
    <location>
        <begin position="24"/>
        <end position="556"/>
    </location>
</feature>
<dbReference type="AlphaFoldDB" id="A0A136LYK8"/>
<protein>
    <recommendedName>
        <fullName evidence="2">Ig-like domain-containing protein</fullName>
    </recommendedName>
</protein>
<dbReference type="InterPro" id="IPR013783">
    <property type="entry name" value="Ig-like_fold"/>
</dbReference>
<evidence type="ECO:0000313" key="3">
    <source>
        <dbReference type="EMBL" id="KXK26696.1"/>
    </source>
</evidence>
<evidence type="ECO:0000259" key="2">
    <source>
        <dbReference type="Pfam" id="PF13750"/>
    </source>
</evidence>
<keyword evidence="1" id="KW-0732">Signal</keyword>
<proteinExistence type="predicted"/>
<accession>A0A136LYK8</accession>
<dbReference type="Gene3D" id="2.60.40.10">
    <property type="entry name" value="Immunoglobulins"/>
    <property type="match status" value="2"/>
</dbReference>
<dbReference type="Proteomes" id="UP000070457">
    <property type="component" value="Unassembled WGS sequence"/>
</dbReference>
<feature type="signal peptide" evidence="1">
    <location>
        <begin position="1"/>
        <end position="23"/>
    </location>
</feature>
<reference evidence="3 4" key="1">
    <citation type="submission" date="2015-02" db="EMBL/GenBank/DDBJ databases">
        <title>Improved understanding of the partial-nitritation anammox process through 23 genomes representing the majority of the microbial community.</title>
        <authorList>
            <person name="Speth D.R."/>
            <person name="In T Zandt M."/>
            <person name="Guerrero Cruz S."/>
            <person name="Jetten M.S."/>
            <person name="Dutilh B.E."/>
        </authorList>
    </citation>
    <scope>NUCLEOTIDE SEQUENCE [LARGE SCALE GENOMIC DNA]</scope>
    <source>
        <strain evidence="3">OLB20</strain>
    </source>
</reference>
<feature type="domain" description="Ig-like" evidence="2">
    <location>
        <begin position="422"/>
        <end position="548"/>
    </location>
</feature>
<dbReference type="EMBL" id="JYNZ01000003">
    <property type="protein sequence ID" value="KXK26696.1"/>
    <property type="molecule type" value="Genomic_DNA"/>
</dbReference>
<gene>
    <name evidence="3" type="ORF">TR69_WS6001000708</name>
</gene>
<organism evidence="3 4">
    <name type="scientific">candidate division WS6 bacterium OLB20</name>
    <dbReference type="NCBI Taxonomy" id="1617426"/>
    <lineage>
        <taxon>Bacteria</taxon>
        <taxon>Candidatus Dojkabacteria</taxon>
    </lineage>
</organism>
<sequence length="556" mass="58510">MLKTVAGVVVGCLVLAGSTQVSAQTVTPSSTPTPSPTIALSPAPDVSAPVITITSPVQYSTLSGSVQIQATISDPNLSHYYLSIRNAAGTVVGGRGTITAAGPEIQVNYTFNTASVTDSNYRIVLSAADTRGNTSTRNRWITVINSAGVTDLAPDIAFSMSPAQTLIKGSVTFKATVLDTNLSHYYLVIKNAASEIVGGSGIIYDSIPFVQKDLLVWDSKTVQDGTYTISFAARDIPGNQDDGSRAELTIKVDNQKPLASITNIAPRATVSGVLPVRATINDENLSHYYLAIRDVSGAKIAGPGTVTVSQPVTDTELMSWNTTSVADGTYSIQLSVADLDGDVTLFTRLVNVNNSGPVDDNPPIIFLKQPSAFAAKNVAFTGGVLDTDLTNYTFSITDSTGTVMAGTGTVASTAGFTSREIFTWDSRTAPDGHYTAVLRATDAAGRESVASHTFTVDNTSPVADVYVPSLTIGFINIFGTVDDANISHYYMSIRNSSGQVVGGPGTVQVDTGLLGIQLYTWVYLGLPRGYYTIELHVADKAGNTTSDTLDVYIFGL</sequence>
<comment type="caution">
    <text evidence="3">The sequence shown here is derived from an EMBL/GenBank/DDBJ whole genome shotgun (WGS) entry which is preliminary data.</text>
</comment>
<evidence type="ECO:0000256" key="1">
    <source>
        <dbReference type="SAM" id="SignalP"/>
    </source>
</evidence>
<feature type="domain" description="Ig-like" evidence="2">
    <location>
        <begin position="215"/>
        <end position="283"/>
    </location>
</feature>
<dbReference type="InterPro" id="IPR022038">
    <property type="entry name" value="Ig-like_bact"/>
</dbReference>
<dbReference type="Pfam" id="PF13750">
    <property type="entry name" value="Big_3_3"/>
    <property type="match status" value="2"/>
</dbReference>